<sequence>LEKQPPSPRIKEEWQLTCKHCYQDYHQECPYYNLLEAQRTQSCGCNQKKVMNERIYQWEILGNKSYQEKNDYFTLNNFEVINPDNVKKYYDAILLCKTCYHTQFEELEINDPKAEEYYKKEEINKLTKYNFCCKPIRKRQ</sequence>
<accession>A0ACA9SXT4</accession>
<name>A0ACA9SXT4_9GLOM</name>
<protein>
    <submittedName>
        <fullName evidence="1">34098_t:CDS:1</fullName>
    </submittedName>
</protein>
<feature type="non-terminal residue" evidence="1">
    <location>
        <position position="140"/>
    </location>
</feature>
<dbReference type="EMBL" id="CAJVQC010168171">
    <property type="protein sequence ID" value="CAG8849936.1"/>
    <property type="molecule type" value="Genomic_DNA"/>
</dbReference>
<evidence type="ECO:0000313" key="1">
    <source>
        <dbReference type="EMBL" id="CAG8849936.1"/>
    </source>
</evidence>
<comment type="caution">
    <text evidence="1">The sequence shown here is derived from an EMBL/GenBank/DDBJ whole genome shotgun (WGS) entry which is preliminary data.</text>
</comment>
<feature type="non-terminal residue" evidence="1">
    <location>
        <position position="1"/>
    </location>
</feature>
<dbReference type="Proteomes" id="UP000789920">
    <property type="component" value="Unassembled WGS sequence"/>
</dbReference>
<evidence type="ECO:0000313" key="2">
    <source>
        <dbReference type="Proteomes" id="UP000789920"/>
    </source>
</evidence>
<keyword evidence="2" id="KW-1185">Reference proteome</keyword>
<proteinExistence type="predicted"/>
<organism evidence="1 2">
    <name type="scientific">Racocetra persica</name>
    <dbReference type="NCBI Taxonomy" id="160502"/>
    <lineage>
        <taxon>Eukaryota</taxon>
        <taxon>Fungi</taxon>
        <taxon>Fungi incertae sedis</taxon>
        <taxon>Mucoromycota</taxon>
        <taxon>Glomeromycotina</taxon>
        <taxon>Glomeromycetes</taxon>
        <taxon>Diversisporales</taxon>
        <taxon>Gigasporaceae</taxon>
        <taxon>Racocetra</taxon>
    </lineage>
</organism>
<reference evidence="1" key="1">
    <citation type="submission" date="2021-06" db="EMBL/GenBank/DDBJ databases">
        <authorList>
            <person name="Kallberg Y."/>
            <person name="Tangrot J."/>
            <person name="Rosling A."/>
        </authorList>
    </citation>
    <scope>NUCLEOTIDE SEQUENCE</scope>
    <source>
        <strain evidence="1">MA461A</strain>
    </source>
</reference>
<gene>
    <name evidence="1" type="ORF">RPERSI_LOCUS35849</name>
</gene>